<keyword evidence="4" id="KW-0723">Serine/threonine-protein kinase</keyword>
<feature type="domain" description="Protein kinase" evidence="12">
    <location>
        <begin position="1138"/>
        <end position="1424"/>
    </location>
</feature>
<feature type="compositionally biased region" description="Polar residues" evidence="11">
    <location>
        <begin position="557"/>
        <end position="568"/>
    </location>
</feature>
<dbReference type="CDD" id="cd14066">
    <property type="entry name" value="STKc_IRAK"/>
    <property type="match status" value="1"/>
</dbReference>
<dbReference type="EC" id="2.7.11.1" evidence="2"/>
<feature type="region of interest" description="Disordered" evidence="11">
    <location>
        <begin position="1065"/>
        <end position="1114"/>
    </location>
</feature>
<evidence type="ECO:0000256" key="7">
    <source>
        <dbReference type="ARBA" id="ARBA00022777"/>
    </source>
</evidence>
<dbReference type="PROSITE" id="PS00107">
    <property type="entry name" value="PROTEIN_KINASE_ATP"/>
    <property type="match status" value="1"/>
</dbReference>
<feature type="compositionally biased region" description="Low complexity" evidence="11">
    <location>
        <begin position="1065"/>
        <end position="1075"/>
    </location>
</feature>
<feature type="region of interest" description="Disordered" evidence="11">
    <location>
        <begin position="1017"/>
        <end position="1044"/>
    </location>
</feature>
<evidence type="ECO:0000256" key="8">
    <source>
        <dbReference type="ARBA" id="ARBA00022821"/>
    </source>
</evidence>
<evidence type="ECO:0000259" key="12">
    <source>
        <dbReference type="PROSITE" id="PS50011"/>
    </source>
</evidence>
<feature type="compositionally biased region" description="Low complexity" evidence="11">
    <location>
        <begin position="492"/>
        <end position="513"/>
    </location>
</feature>
<dbReference type="Gene3D" id="1.10.510.10">
    <property type="entry name" value="Transferase(Phosphotransferase) domain 1"/>
    <property type="match status" value="1"/>
</dbReference>
<keyword evidence="3" id="KW-1003">Cell membrane</keyword>
<evidence type="ECO:0000256" key="6">
    <source>
        <dbReference type="ARBA" id="ARBA00022741"/>
    </source>
</evidence>
<feature type="compositionally biased region" description="Basic and acidic residues" evidence="11">
    <location>
        <begin position="1017"/>
        <end position="1031"/>
    </location>
</feature>
<comment type="subcellular location">
    <subcellularLocation>
        <location evidence="1">Cell membrane</location>
    </subcellularLocation>
</comment>
<feature type="binding site" evidence="10">
    <location>
        <position position="1176"/>
    </location>
    <ligand>
        <name>ATP</name>
        <dbReference type="ChEBI" id="CHEBI:30616"/>
    </ligand>
</feature>
<dbReference type="InterPro" id="IPR000719">
    <property type="entry name" value="Prot_kinase_dom"/>
</dbReference>
<evidence type="ECO:0000256" key="10">
    <source>
        <dbReference type="PROSITE-ProRule" id="PRU10141"/>
    </source>
</evidence>
<organism evidence="13 14">
    <name type="scientific">Rhododendron griersonianum</name>
    <dbReference type="NCBI Taxonomy" id="479676"/>
    <lineage>
        <taxon>Eukaryota</taxon>
        <taxon>Viridiplantae</taxon>
        <taxon>Streptophyta</taxon>
        <taxon>Embryophyta</taxon>
        <taxon>Tracheophyta</taxon>
        <taxon>Spermatophyta</taxon>
        <taxon>Magnoliopsida</taxon>
        <taxon>eudicotyledons</taxon>
        <taxon>Gunneridae</taxon>
        <taxon>Pentapetalae</taxon>
        <taxon>asterids</taxon>
        <taxon>Ericales</taxon>
        <taxon>Ericaceae</taxon>
        <taxon>Ericoideae</taxon>
        <taxon>Rhodoreae</taxon>
        <taxon>Rhododendron</taxon>
    </lineage>
</organism>
<dbReference type="FunFam" id="3.30.200.20:FF:000228">
    <property type="entry name" value="Serine/threonine-protein kinase BIK1"/>
    <property type="match status" value="1"/>
</dbReference>
<feature type="compositionally biased region" description="Low complexity" evidence="11">
    <location>
        <begin position="26"/>
        <end position="45"/>
    </location>
</feature>
<keyword evidence="7" id="KW-0418">Kinase</keyword>
<protein>
    <recommendedName>
        <fullName evidence="2">non-specific serine/threonine protein kinase</fullName>
        <ecNumber evidence="2">2.7.11.1</ecNumber>
    </recommendedName>
</protein>
<feature type="compositionally biased region" description="Low complexity" evidence="11">
    <location>
        <begin position="531"/>
        <end position="547"/>
    </location>
</feature>
<keyword evidence="6 10" id="KW-0547">Nucleotide-binding</keyword>
<keyword evidence="5" id="KW-0808">Transferase</keyword>
<dbReference type="InterPro" id="IPR011009">
    <property type="entry name" value="Kinase-like_dom_sf"/>
</dbReference>
<dbReference type="InterPro" id="IPR001245">
    <property type="entry name" value="Ser-Thr/Tyr_kinase_cat_dom"/>
</dbReference>
<dbReference type="Gene3D" id="3.30.200.20">
    <property type="entry name" value="Phosphorylase Kinase, domain 1"/>
    <property type="match status" value="1"/>
</dbReference>
<sequence length="1496" mass="163947">MLLLLVRASASGRIRTFCRLSPPPDTTTSTSEAPPPLAAATLSRSSDSPLLDACPSGLRFEGSGLVSELVSSLVSHRDTFGGTMNFLLRPAQTAAATAAEQPSVSLKYMTDANYASKDRMTLGGLMAEDTYLRNSKAEDQGKDPSDGNWGENGSVMGASSKSDTPIVVNHIDVAEDEGWITIPYKELPDDWSEASDILSFRSLDRCFVFPGGLSFLNLEFLAFTVLPQTCEQVHILACLSAYKQDTEIITPFKVAAMMSKNGVGKNTKKQNGNIGYKTHTICENGYSSPDSHNKDQNGENLLEEKIDSPKDISSGESLLRMEDHRRQTQALLQRFENSHFFVRISESDEPLWSKRNSPDEPLESSEMIADKVSADSTGARKTTKSRGSQSAVIDRGNFDARVSGGLARNAATCCSLSNGDIMVLLEVNVGVDFVRDPVLEIFQFEKYLARSLPNETENNLLCANQDPCGDLLKWLLPLDNSIPPPSWPLSPPTLSSNSSIRSSSTRSNFSASSGSQLFSFGHFRSYSMSSLPPNTVSSPSVTTPSSRPDTDLEDWDQFSSQKSVNSKKPGSKELLSFRGVSLEPDRFSVRCGLEGIYIPGRRWRRKIEIIQPIEIHSFAADCNTDDLLCVQIKNVSPAHAPDIVIYLDAITVVFEEVSKGGPHISLPIACIEAGNGHSLPNLALRRGEEHSFILKPATSMWKTTKGRVERNQSSHSQVGSSLSLPITHLEGKQNASTADQYAVLVSCRCNYTESKLFFKQPTSWRPRISRDLMISVASEMSRQSPSPNERVPQLPVQVLTLQASNLTSKDLTLTVLAPASFTSPPSVVSLNSYPSTPMSPFVGHSELAGKMNGERGSSATQRLTAASLALENQRHNGDGAVRISDVLPSTDLGCTHLWLQSRVPLGCVPSQSTATIKLELLPLTDGIIMLDSLQVDVKEKGDLLLAMSLPPQGIIDRRTVVTVRQMGGGMVESGRAAEKSVDGIRRWVDVDELDSRGDGAERAVLFGRIMLKNMMEKGADGEKGESWEVGKSKSSNSTRKKKKDEEATGCWVRLRFVGSCFSSRSKVDSSVSGISTHCAESKSPNDTSIDHPIAPLVPSTTTSNASNSSTSKLEEELKVSSRLRKFAFNDLKWATRNFRPESLLGEGGFGCVFKGWIEENGTAPVKPGTGLTVAVKTLNHDGLQGHKEWLAEVSFLGDLIHPNLVKLIGYCIEDDQRLLVYEFMPRGSLENHLFRRSLPLPWSIRMRIALGAARGLAFLHEEAQRPVIYRDFKTSNILLDADYNAKLSDFGLAKDGPEGDKTHVSTRVMGTYGYAAPEYVMTGHLTSRSDVYSFGVVLLEMLSGRRSMDKNRPNGEHNLVEWARPHLGERRKFYKLIDPRLEGHFSIKGAQKAAQLAARCLNRDPKARPLMSEVVEDLKPLPGLKDMASSSYYFQTMQSDRVGSSPNARNGLRNQAGSFSRNGQQHPRSLSIPNGSQASPYHRQFQLNSPKPNGKP</sequence>
<evidence type="ECO:0000256" key="4">
    <source>
        <dbReference type="ARBA" id="ARBA00022527"/>
    </source>
</evidence>
<evidence type="ECO:0000256" key="3">
    <source>
        <dbReference type="ARBA" id="ARBA00022475"/>
    </source>
</evidence>
<dbReference type="PROSITE" id="PS50011">
    <property type="entry name" value="PROTEIN_KINASE_DOM"/>
    <property type="match status" value="1"/>
</dbReference>
<evidence type="ECO:0000256" key="9">
    <source>
        <dbReference type="ARBA" id="ARBA00022840"/>
    </source>
</evidence>
<dbReference type="EMBL" id="JACTNZ010000003">
    <property type="protein sequence ID" value="KAG5556492.1"/>
    <property type="molecule type" value="Genomic_DNA"/>
</dbReference>
<dbReference type="GO" id="GO:0004674">
    <property type="term" value="F:protein serine/threonine kinase activity"/>
    <property type="evidence" value="ECO:0007669"/>
    <property type="project" value="UniProtKB-KW"/>
</dbReference>
<dbReference type="PANTHER" id="PTHR36034">
    <property type="entry name" value="EXPRESSED PROTEIN"/>
    <property type="match status" value="1"/>
</dbReference>
<dbReference type="GO" id="GO:0005524">
    <property type="term" value="F:ATP binding"/>
    <property type="evidence" value="ECO:0007669"/>
    <property type="project" value="UniProtKB-UniRule"/>
</dbReference>
<keyword evidence="8" id="KW-0611">Plant defense</keyword>
<dbReference type="Pfam" id="PF07714">
    <property type="entry name" value="PK_Tyr_Ser-Thr"/>
    <property type="match status" value="1"/>
</dbReference>
<reference evidence="13" key="1">
    <citation type="submission" date="2020-08" db="EMBL/GenBank/DDBJ databases">
        <title>Plant Genome Project.</title>
        <authorList>
            <person name="Zhang R.-G."/>
        </authorList>
    </citation>
    <scope>NUCLEOTIDE SEQUENCE</scope>
    <source>
        <strain evidence="13">WSP0</strain>
        <tissue evidence="13">Leaf</tissue>
    </source>
</reference>
<dbReference type="InterPro" id="IPR017441">
    <property type="entry name" value="Protein_kinase_ATP_BS"/>
</dbReference>
<keyword evidence="14" id="KW-1185">Reference proteome</keyword>
<dbReference type="FunFam" id="1.10.510.10:FF:000258">
    <property type="entry name" value="Probable serine/threonine-protein kinase PBL8"/>
    <property type="match status" value="1"/>
</dbReference>
<evidence type="ECO:0000256" key="11">
    <source>
        <dbReference type="SAM" id="MobiDB-lite"/>
    </source>
</evidence>
<evidence type="ECO:0000256" key="1">
    <source>
        <dbReference type="ARBA" id="ARBA00004236"/>
    </source>
</evidence>
<dbReference type="GO" id="GO:0005886">
    <property type="term" value="C:plasma membrane"/>
    <property type="evidence" value="ECO:0007669"/>
    <property type="project" value="UniProtKB-SubCell"/>
</dbReference>
<evidence type="ECO:0000313" key="13">
    <source>
        <dbReference type="EMBL" id="KAG5556492.1"/>
    </source>
</evidence>
<feature type="region of interest" description="Disordered" evidence="11">
    <location>
        <begin position="18"/>
        <end position="45"/>
    </location>
</feature>
<feature type="compositionally biased region" description="Low complexity" evidence="11">
    <location>
        <begin position="1099"/>
        <end position="1111"/>
    </location>
</feature>
<dbReference type="PROSITE" id="PS00108">
    <property type="entry name" value="PROTEIN_KINASE_ST"/>
    <property type="match status" value="1"/>
</dbReference>
<gene>
    <name evidence="13" type="ORF">RHGRI_006933</name>
</gene>
<keyword evidence="9 10" id="KW-0067">ATP-binding</keyword>
<dbReference type="GO" id="GO:0006952">
    <property type="term" value="P:defense response"/>
    <property type="evidence" value="ECO:0007669"/>
    <property type="project" value="UniProtKB-KW"/>
</dbReference>
<dbReference type="SUPFAM" id="SSF56112">
    <property type="entry name" value="Protein kinase-like (PK-like)"/>
    <property type="match status" value="1"/>
</dbReference>
<dbReference type="InterPro" id="IPR008271">
    <property type="entry name" value="Ser/Thr_kinase_AS"/>
</dbReference>
<dbReference type="PANTHER" id="PTHR36034:SF2">
    <property type="entry name" value="EXPRESSED PROTEIN"/>
    <property type="match status" value="1"/>
</dbReference>
<name>A0AAV6KUZ1_9ERIC</name>
<feature type="compositionally biased region" description="Basic and acidic residues" evidence="11">
    <location>
        <begin position="135"/>
        <end position="145"/>
    </location>
</feature>
<comment type="caution">
    <text evidence="13">The sequence shown here is derived from an EMBL/GenBank/DDBJ whole genome shotgun (WGS) entry which is preliminary data.</text>
</comment>
<feature type="region of interest" description="Disordered" evidence="11">
    <location>
        <begin position="487"/>
        <end position="513"/>
    </location>
</feature>
<evidence type="ECO:0000256" key="5">
    <source>
        <dbReference type="ARBA" id="ARBA00022679"/>
    </source>
</evidence>
<evidence type="ECO:0000313" key="14">
    <source>
        <dbReference type="Proteomes" id="UP000823749"/>
    </source>
</evidence>
<keyword evidence="3" id="KW-0472">Membrane</keyword>
<feature type="region of interest" description="Disordered" evidence="11">
    <location>
        <begin position="135"/>
        <end position="158"/>
    </location>
</feature>
<feature type="region of interest" description="Disordered" evidence="11">
    <location>
        <begin position="1440"/>
        <end position="1496"/>
    </location>
</feature>
<dbReference type="Proteomes" id="UP000823749">
    <property type="component" value="Chromosome 3"/>
</dbReference>
<accession>A0AAV6KUZ1</accession>
<proteinExistence type="predicted"/>
<evidence type="ECO:0000256" key="2">
    <source>
        <dbReference type="ARBA" id="ARBA00012513"/>
    </source>
</evidence>
<feature type="region of interest" description="Disordered" evidence="11">
    <location>
        <begin position="531"/>
        <end position="570"/>
    </location>
</feature>